<dbReference type="PANTHER" id="PTHR23513">
    <property type="entry name" value="INTEGRAL MEMBRANE EFFLUX PROTEIN-RELATED"/>
    <property type="match status" value="1"/>
</dbReference>
<keyword evidence="2" id="KW-0813">Transport</keyword>
<organism evidence="9 10">
    <name type="scientific">Streptomyces parvulus</name>
    <dbReference type="NCBI Taxonomy" id="146923"/>
    <lineage>
        <taxon>Bacteria</taxon>
        <taxon>Bacillati</taxon>
        <taxon>Actinomycetota</taxon>
        <taxon>Actinomycetes</taxon>
        <taxon>Kitasatosporales</taxon>
        <taxon>Streptomycetaceae</taxon>
        <taxon>Streptomyces</taxon>
    </lineage>
</organism>
<sequence length="478" mass="49516">MVGPGLRPRRSVEFTARPAHHRQPGGQDPGDPEPGDRLPLRGQRVRGAAVTTATRRARRALPDSYARCLAHPGFRRLQPGFLVSFLGDGMSFVGVAWLAVELAAPGDRSTTVGLAVAAYSLPAAIGSLTLGRWLSGRNARSLILLNSALRAAVFTLIPALYWLGLLDVATYIALLAASSVLHAWGIAGRQTFVAETLPEKDRLAGHALVGSQEQLSFIIGPPLAGLVSAGLGPAAVLAADAASYLCLAAVAARVRGDTKVARRPPVPLRRSARTLARHPDLTGLLALTFVFYLLYGPIEVAVPVFVADRMGGDPTALGWIWGTFGVGAVVGALAAGALRRLPLWPTALAIVAGWGLAILPLAHFGTLTAGIVGFGLGGLIYAPYGPVTITLLQQKAPLDELVSLSALRSAVLVVATPLGAALGGPLVGALGAAGTLRLSGLATLALAAAGTVLILLLRLRRPTPHPRPAPGRQHADHT</sequence>
<evidence type="ECO:0000256" key="3">
    <source>
        <dbReference type="ARBA" id="ARBA00022475"/>
    </source>
</evidence>
<dbReference type="AlphaFoldDB" id="A0A369UYB7"/>
<evidence type="ECO:0000313" key="10">
    <source>
        <dbReference type="Proteomes" id="UP000253742"/>
    </source>
</evidence>
<feature type="transmembrane region" description="Helical" evidence="8">
    <location>
        <begin position="368"/>
        <end position="389"/>
    </location>
</feature>
<evidence type="ECO:0000313" key="9">
    <source>
        <dbReference type="EMBL" id="RDD84580.1"/>
    </source>
</evidence>
<gene>
    <name evidence="9" type="ORF">DVZ84_34545</name>
</gene>
<evidence type="ECO:0000256" key="2">
    <source>
        <dbReference type="ARBA" id="ARBA00022448"/>
    </source>
</evidence>
<feature type="transmembrane region" description="Helical" evidence="8">
    <location>
        <begin position="438"/>
        <end position="457"/>
    </location>
</feature>
<feature type="transmembrane region" description="Helical" evidence="8">
    <location>
        <begin position="112"/>
        <end position="130"/>
    </location>
</feature>
<dbReference type="Gene3D" id="1.20.1250.20">
    <property type="entry name" value="MFS general substrate transporter like domains"/>
    <property type="match status" value="1"/>
</dbReference>
<dbReference type="Pfam" id="PF07690">
    <property type="entry name" value="MFS_1"/>
    <property type="match status" value="1"/>
</dbReference>
<dbReference type="EMBL" id="QQBH01000039">
    <property type="protein sequence ID" value="RDD84580.1"/>
    <property type="molecule type" value="Genomic_DNA"/>
</dbReference>
<comment type="caution">
    <text evidence="9">The sequence shown here is derived from an EMBL/GenBank/DDBJ whole genome shotgun (WGS) entry which is preliminary data.</text>
</comment>
<dbReference type="SUPFAM" id="SSF103473">
    <property type="entry name" value="MFS general substrate transporter"/>
    <property type="match status" value="1"/>
</dbReference>
<keyword evidence="4 8" id="KW-0812">Transmembrane</keyword>
<feature type="transmembrane region" description="Helical" evidence="8">
    <location>
        <begin position="343"/>
        <end position="362"/>
    </location>
</feature>
<reference evidence="9 10" key="1">
    <citation type="submission" date="2018-07" db="EMBL/GenBank/DDBJ databases">
        <title>Genome guided investigation of antibiotics producing actinomycetales strain isolated from a Macau mangrove ecosystem.</title>
        <authorList>
            <person name="Hu D."/>
        </authorList>
    </citation>
    <scope>NUCLEOTIDE SEQUENCE [LARGE SCALE GENOMIC DNA]</scope>
    <source>
        <strain evidence="9 10">2297</strain>
    </source>
</reference>
<evidence type="ECO:0000256" key="6">
    <source>
        <dbReference type="ARBA" id="ARBA00023136"/>
    </source>
</evidence>
<accession>A0A369UYB7</accession>
<feature type="transmembrane region" description="Helical" evidence="8">
    <location>
        <begin position="81"/>
        <end position="100"/>
    </location>
</feature>
<proteinExistence type="predicted"/>
<feature type="transmembrane region" description="Helical" evidence="8">
    <location>
        <begin position="279"/>
        <end position="298"/>
    </location>
</feature>
<dbReference type="Proteomes" id="UP000253742">
    <property type="component" value="Unassembled WGS sequence"/>
</dbReference>
<dbReference type="OrthoDB" id="3661340at2"/>
<dbReference type="CDD" id="cd06173">
    <property type="entry name" value="MFS_MefA_like"/>
    <property type="match status" value="1"/>
</dbReference>
<keyword evidence="5 8" id="KW-1133">Transmembrane helix</keyword>
<dbReference type="InterPro" id="IPR011701">
    <property type="entry name" value="MFS"/>
</dbReference>
<evidence type="ECO:0000256" key="8">
    <source>
        <dbReference type="SAM" id="Phobius"/>
    </source>
</evidence>
<dbReference type="GO" id="GO:0005886">
    <property type="term" value="C:plasma membrane"/>
    <property type="evidence" value="ECO:0007669"/>
    <property type="project" value="UniProtKB-SubCell"/>
</dbReference>
<dbReference type="InterPro" id="IPR036259">
    <property type="entry name" value="MFS_trans_sf"/>
</dbReference>
<evidence type="ECO:0000256" key="5">
    <source>
        <dbReference type="ARBA" id="ARBA00022989"/>
    </source>
</evidence>
<protein>
    <submittedName>
        <fullName evidence="9">MFS transporter</fullName>
    </submittedName>
</protein>
<feature type="transmembrane region" description="Helical" evidence="8">
    <location>
        <begin position="168"/>
        <end position="187"/>
    </location>
</feature>
<keyword evidence="6 8" id="KW-0472">Membrane</keyword>
<comment type="subcellular location">
    <subcellularLocation>
        <location evidence="1">Cell inner membrane</location>
        <topology evidence="1">Multi-pass membrane protein</topology>
    </subcellularLocation>
</comment>
<feature type="transmembrane region" description="Helical" evidence="8">
    <location>
        <begin position="142"/>
        <end position="162"/>
    </location>
</feature>
<dbReference type="GO" id="GO:0022857">
    <property type="term" value="F:transmembrane transporter activity"/>
    <property type="evidence" value="ECO:0007669"/>
    <property type="project" value="InterPro"/>
</dbReference>
<feature type="region of interest" description="Disordered" evidence="7">
    <location>
        <begin position="1"/>
        <end position="53"/>
    </location>
</feature>
<evidence type="ECO:0000256" key="4">
    <source>
        <dbReference type="ARBA" id="ARBA00022692"/>
    </source>
</evidence>
<feature type="transmembrane region" description="Helical" evidence="8">
    <location>
        <begin position="318"/>
        <end position="336"/>
    </location>
</feature>
<feature type="transmembrane region" description="Helical" evidence="8">
    <location>
        <begin position="410"/>
        <end position="432"/>
    </location>
</feature>
<evidence type="ECO:0000256" key="7">
    <source>
        <dbReference type="SAM" id="MobiDB-lite"/>
    </source>
</evidence>
<keyword evidence="3" id="KW-1003">Cell membrane</keyword>
<dbReference type="PANTHER" id="PTHR23513:SF9">
    <property type="entry name" value="ENTEROBACTIN EXPORTER ENTS"/>
    <property type="match status" value="1"/>
</dbReference>
<name>A0A369UYB7_9ACTN</name>
<evidence type="ECO:0000256" key="1">
    <source>
        <dbReference type="ARBA" id="ARBA00004429"/>
    </source>
</evidence>